<dbReference type="AlphaFoldDB" id="A0A2S7N2E5"/>
<dbReference type="OrthoDB" id="9811865at2"/>
<evidence type="ECO:0000313" key="8">
    <source>
        <dbReference type="Proteomes" id="UP000239663"/>
    </source>
</evidence>
<keyword evidence="6" id="KW-0472">Membrane</keyword>
<keyword evidence="4" id="KW-0808">Transferase</keyword>
<evidence type="ECO:0000256" key="6">
    <source>
        <dbReference type="ARBA" id="ARBA00023136"/>
    </source>
</evidence>
<evidence type="ECO:0000256" key="2">
    <source>
        <dbReference type="ARBA" id="ARBA00010488"/>
    </source>
</evidence>
<keyword evidence="5" id="KW-0777">Teichoic acid biosynthesis</keyword>
<dbReference type="EMBL" id="PKOZ01000002">
    <property type="protein sequence ID" value="PQD96204.1"/>
    <property type="molecule type" value="Genomic_DNA"/>
</dbReference>
<dbReference type="InterPro" id="IPR007554">
    <property type="entry name" value="Glycerophosphate_synth"/>
</dbReference>
<comment type="subcellular location">
    <subcellularLocation>
        <location evidence="1">Cell membrane</location>
        <topology evidence="1">Peripheral membrane protein</topology>
    </subcellularLocation>
</comment>
<evidence type="ECO:0008006" key="9">
    <source>
        <dbReference type="Google" id="ProtNLM"/>
    </source>
</evidence>
<dbReference type="GO" id="GO:0019350">
    <property type="term" value="P:teichoic acid biosynthetic process"/>
    <property type="evidence" value="ECO:0007669"/>
    <property type="project" value="UniProtKB-KW"/>
</dbReference>
<evidence type="ECO:0000256" key="3">
    <source>
        <dbReference type="ARBA" id="ARBA00022475"/>
    </source>
</evidence>
<organism evidence="7 8">
    <name type="scientific">Pradoshia eiseniae</name>
    <dbReference type="NCBI Taxonomy" id="2064768"/>
    <lineage>
        <taxon>Bacteria</taxon>
        <taxon>Bacillati</taxon>
        <taxon>Bacillota</taxon>
        <taxon>Bacilli</taxon>
        <taxon>Bacillales</taxon>
        <taxon>Bacillaceae</taxon>
        <taxon>Pradoshia</taxon>
    </lineage>
</organism>
<dbReference type="InterPro" id="IPR051612">
    <property type="entry name" value="Teichoic_Acid_Biosynth"/>
</dbReference>
<dbReference type="InterPro" id="IPR043148">
    <property type="entry name" value="TagF_C"/>
</dbReference>
<gene>
    <name evidence="7" type="ORF">CYL18_06290</name>
</gene>
<dbReference type="GO" id="GO:0005886">
    <property type="term" value="C:plasma membrane"/>
    <property type="evidence" value="ECO:0007669"/>
    <property type="project" value="UniProtKB-SubCell"/>
</dbReference>
<dbReference type="PANTHER" id="PTHR37316:SF3">
    <property type="entry name" value="TEICHOIC ACID GLYCEROL-PHOSPHATE TRANSFERASE"/>
    <property type="match status" value="1"/>
</dbReference>
<reference evidence="7 8" key="1">
    <citation type="submission" date="2017-12" db="EMBL/GenBank/DDBJ databases">
        <title>Taxonomic description and draft genome of Pradoshia cofamensis Gen. nov., sp. nov., a thermotolerant bacillale isolated from anterior gut of earthworm Eisenia fetida.</title>
        <authorList>
            <person name="Saha T."/>
            <person name="Chakraborty R."/>
        </authorList>
    </citation>
    <scope>NUCLEOTIDE SEQUENCE [LARGE SCALE GENOMIC DNA]</scope>
    <source>
        <strain evidence="7 8">EAG3</strain>
    </source>
</reference>
<proteinExistence type="inferred from homology"/>
<sequence length="402" mass="47444">MRTNDLRQQLTKVYRAIRSGGLVQRAFKIAFLIVGKLPAKKKLVVFESYLGKQYSCNPRAIYEYMIDHKPDYTLLWSVDKHSTEPFESRHIPYVKRFTLPWLFAMARAQYWVSNSRLPLWIPKPKHTTYLQTWHGTPLKKLANDMDEVHMPGTNTAAYKRNFTQEASNWDYLISPNAYSSAIFRSAFLFNKEMIESGYPRNDLLHAPDTEGRAMVIKQHLKLPLDKKIILYAPTWRDNEFYARGKYKFTIQLDLDKMKKELGDQYIILLRMHYLVAENLDLSAYEGFAYDFSHYGDINELYLISDLLITDYSSVFFDFANLRRPMIFFTYDLDTYRDQLRGFYFDFEENAPGPIVKTSDKVIETIKEIDRNGKHANYPAFYEQFCSWECGESAKRVVERVFK</sequence>
<dbReference type="SUPFAM" id="SSF53756">
    <property type="entry name" value="UDP-Glycosyltransferase/glycogen phosphorylase"/>
    <property type="match status" value="1"/>
</dbReference>
<dbReference type="GO" id="GO:0047355">
    <property type="term" value="F:CDP-glycerol glycerophosphotransferase activity"/>
    <property type="evidence" value="ECO:0007669"/>
    <property type="project" value="InterPro"/>
</dbReference>
<evidence type="ECO:0000313" key="7">
    <source>
        <dbReference type="EMBL" id="PQD96204.1"/>
    </source>
</evidence>
<keyword evidence="3" id="KW-1003">Cell membrane</keyword>
<dbReference type="PANTHER" id="PTHR37316">
    <property type="entry name" value="TEICHOIC ACID GLYCEROL-PHOSPHATE PRIMASE"/>
    <property type="match status" value="1"/>
</dbReference>
<dbReference type="Pfam" id="PF04464">
    <property type="entry name" value="Glyphos_transf"/>
    <property type="match status" value="1"/>
</dbReference>
<dbReference type="Gene3D" id="3.40.50.12580">
    <property type="match status" value="1"/>
</dbReference>
<accession>A0A2S7N2E5</accession>
<dbReference type="InterPro" id="IPR043149">
    <property type="entry name" value="TagF_N"/>
</dbReference>
<evidence type="ECO:0000256" key="1">
    <source>
        <dbReference type="ARBA" id="ARBA00004202"/>
    </source>
</evidence>
<comment type="caution">
    <text evidence="7">The sequence shown here is derived from an EMBL/GenBank/DDBJ whole genome shotgun (WGS) entry which is preliminary data.</text>
</comment>
<name>A0A2S7N2E5_9BACI</name>
<protein>
    <recommendedName>
        <fullName evidence="9">CDP-glycerol--glycerophosphate glycerophosphotransferase</fullName>
    </recommendedName>
</protein>
<evidence type="ECO:0000256" key="4">
    <source>
        <dbReference type="ARBA" id="ARBA00022679"/>
    </source>
</evidence>
<dbReference type="Gene3D" id="3.40.50.11820">
    <property type="match status" value="1"/>
</dbReference>
<dbReference type="Proteomes" id="UP000239663">
    <property type="component" value="Unassembled WGS sequence"/>
</dbReference>
<comment type="similarity">
    <text evidence="2">Belongs to the CDP-glycerol glycerophosphotransferase family.</text>
</comment>
<evidence type="ECO:0000256" key="5">
    <source>
        <dbReference type="ARBA" id="ARBA00022944"/>
    </source>
</evidence>
<keyword evidence="8" id="KW-1185">Reference proteome</keyword>